<dbReference type="SMART" id="SM01117">
    <property type="entry name" value="Cyt-b5"/>
    <property type="match status" value="1"/>
</dbReference>
<keyword evidence="4 10" id="KW-0812">Transmembrane</keyword>
<keyword evidence="2" id="KW-1003">Cell membrane</keyword>
<evidence type="ECO:0000313" key="12">
    <source>
        <dbReference type="EMBL" id="PWA48116.1"/>
    </source>
</evidence>
<accession>A0A2U1LGK4</accession>
<feature type="compositionally biased region" description="Low complexity" evidence="9">
    <location>
        <begin position="174"/>
        <end position="199"/>
    </location>
</feature>
<dbReference type="SUPFAM" id="SSF55856">
    <property type="entry name" value="Cytochrome b5-like heme/steroid binding domain"/>
    <property type="match status" value="1"/>
</dbReference>
<dbReference type="GO" id="GO:0005496">
    <property type="term" value="F:steroid binding"/>
    <property type="evidence" value="ECO:0007669"/>
    <property type="project" value="UniProtKB-KW"/>
</dbReference>
<evidence type="ECO:0000256" key="1">
    <source>
        <dbReference type="ARBA" id="ARBA00004236"/>
    </source>
</evidence>
<dbReference type="GO" id="GO:0005783">
    <property type="term" value="C:endoplasmic reticulum"/>
    <property type="evidence" value="ECO:0007669"/>
    <property type="project" value="TreeGrafter"/>
</dbReference>
<comment type="caution">
    <text evidence="12">The sequence shown here is derived from an EMBL/GenBank/DDBJ whole genome shotgun (WGS) entry which is preliminary data.</text>
</comment>
<dbReference type="FunFam" id="3.10.120.10:FF:000006">
    <property type="entry name" value="Membrane steroid-binding protein 1"/>
    <property type="match status" value="1"/>
</dbReference>
<keyword evidence="7 10" id="KW-0472">Membrane</keyword>
<sequence>MAVEFMETINQSITSYTGLSPNTFFTVIAAAIAVYYIFSIIFGGGADTRPQPRTRSFEEESQPLPPPVQLGEISEEELKGYDGNDATKPLLMAIKGQIYDVTQSRMFYGPGGPYALFAGKDASRALAKMSFEEKDLNGDLTGLGAFELDALQDWEYKFMSKYVKVGTIKKPEDAPAASTAAEPAETTESNAAEPSTAAAHVSEPAAHVSEPTEATEEKEDTPTTTQVVKDE</sequence>
<feature type="compositionally biased region" description="Polar residues" evidence="9">
    <location>
        <begin position="222"/>
        <end position="231"/>
    </location>
</feature>
<dbReference type="EMBL" id="PKPP01009496">
    <property type="protein sequence ID" value="PWA48116.1"/>
    <property type="molecule type" value="Genomic_DNA"/>
</dbReference>
<feature type="transmembrane region" description="Helical" evidence="10">
    <location>
        <begin position="24"/>
        <end position="46"/>
    </location>
</feature>
<evidence type="ECO:0000256" key="8">
    <source>
        <dbReference type="ARBA" id="ARBA00038357"/>
    </source>
</evidence>
<dbReference type="GO" id="GO:0005886">
    <property type="term" value="C:plasma membrane"/>
    <property type="evidence" value="ECO:0007669"/>
    <property type="project" value="UniProtKB-SubCell"/>
</dbReference>
<dbReference type="Proteomes" id="UP000245207">
    <property type="component" value="Unassembled WGS sequence"/>
</dbReference>
<comment type="subcellular location">
    <subcellularLocation>
        <location evidence="1">Cell membrane</location>
    </subcellularLocation>
</comment>
<evidence type="ECO:0000256" key="4">
    <source>
        <dbReference type="ARBA" id="ARBA00022692"/>
    </source>
</evidence>
<dbReference type="PANTHER" id="PTHR10281">
    <property type="entry name" value="MEMBRANE-ASSOCIATED PROGESTERONE RECEPTOR COMPONENT-RELATED"/>
    <property type="match status" value="1"/>
</dbReference>
<evidence type="ECO:0000256" key="2">
    <source>
        <dbReference type="ARBA" id="ARBA00022475"/>
    </source>
</evidence>
<keyword evidence="6" id="KW-0446">Lipid-binding</keyword>
<evidence type="ECO:0000256" key="7">
    <source>
        <dbReference type="ARBA" id="ARBA00023136"/>
    </source>
</evidence>
<proteinExistence type="inferred from homology"/>
<evidence type="ECO:0000256" key="9">
    <source>
        <dbReference type="SAM" id="MobiDB-lite"/>
    </source>
</evidence>
<evidence type="ECO:0000256" key="5">
    <source>
        <dbReference type="ARBA" id="ARBA00022989"/>
    </source>
</evidence>
<reference evidence="12 13" key="1">
    <citation type="journal article" date="2018" name="Mol. Plant">
        <title>The genome of Artemisia annua provides insight into the evolution of Asteraceae family and artemisinin biosynthesis.</title>
        <authorList>
            <person name="Shen Q."/>
            <person name="Zhang L."/>
            <person name="Liao Z."/>
            <person name="Wang S."/>
            <person name="Yan T."/>
            <person name="Shi P."/>
            <person name="Liu M."/>
            <person name="Fu X."/>
            <person name="Pan Q."/>
            <person name="Wang Y."/>
            <person name="Lv Z."/>
            <person name="Lu X."/>
            <person name="Zhang F."/>
            <person name="Jiang W."/>
            <person name="Ma Y."/>
            <person name="Chen M."/>
            <person name="Hao X."/>
            <person name="Li L."/>
            <person name="Tang Y."/>
            <person name="Lv G."/>
            <person name="Zhou Y."/>
            <person name="Sun X."/>
            <person name="Brodelius P.E."/>
            <person name="Rose J.K.C."/>
            <person name="Tang K."/>
        </authorList>
    </citation>
    <scope>NUCLEOTIDE SEQUENCE [LARGE SCALE GENOMIC DNA]</scope>
    <source>
        <strain evidence="13">cv. Huhao1</strain>
        <tissue evidence="12">Leaf</tissue>
    </source>
</reference>
<evidence type="ECO:0000256" key="6">
    <source>
        <dbReference type="ARBA" id="ARBA00023121"/>
    </source>
</evidence>
<feature type="region of interest" description="Disordered" evidence="9">
    <location>
        <begin position="171"/>
        <end position="231"/>
    </location>
</feature>
<gene>
    <name evidence="12" type="ORF">CTI12_AA493870</name>
</gene>
<name>A0A2U1LGK4_ARTAN</name>
<comment type="similarity">
    <text evidence="8">Belongs to the cytochrome b5 family. MAPR subfamily.</text>
</comment>
<evidence type="ECO:0000259" key="11">
    <source>
        <dbReference type="SMART" id="SM01117"/>
    </source>
</evidence>
<dbReference type="OrthoDB" id="547796at2759"/>
<dbReference type="Pfam" id="PF00173">
    <property type="entry name" value="Cyt-b5"/>
    <property type="match status" value="1"/>
</dbReference>
<dbReference type="InterPro" id="IPR050577">
    <property type="entry name" value="MAPR/NEUFC/NENF-like"/>
</dbReference>
<organism evidence="12 13">
    <name type="scientific">Artemisia annua</name>
    <name type="common">Sweet wormwood</name>
    <dbReference type="NCBI Taxonomy" id="35608"/>
    <lineage>
        <taxon>Eukaryota</taxon>
        <taxon>Viridiplantae</taxon>
        <taxon>Streptophyta</taxon>
        <taxon>Embryophyta</taxon>
        <taxon>Tracheophyta</taxon>
        <taxon>Spermatophyta</taxon>
        <taxon>Magnoliopsida</taxon>
        <taxon>eudicotyledons</taxon>
        <taxon>Gunneridae</taxon>
        <taxon>Pentapetalae</taxon>
        <taxon>asterids</taxon>
        <taxon>campanulids</taxon>
        <taxon>Asterales</taxon>
        <taxon>Asteraceae</taxon>
        <taxon>Asteroideae</taxon>
        <taxon>Anthemideae</taxon>
        <taxon>Artemisiinae</taxon>
        <taxon>Artemisia</taxon>
    </lineage>
</organism>
<dbReference type="InterPro" id="IPR001199">
    <property type="entry name" value="Cyt_B5-like_heme/steroid-bd"/>
</dbReference>
<feature type="domain" description="Cytochrome b5 heme-binding" evidence="11">
    <location>
        <begin position="73"/>
        <end position="169"/>
    </location>
</feature>
<keyword evidence="13" id="KW-1185">Reference proteome</keyword>
<keyword evidence="3" id="KW-0754">Steroid-binding</keyword>
<dbReference type="Gene3D" id="3.10.120.10">
    <property type="entry name" value="Cytochrome b5-like heme/steroid binding domain"/>
    <property type="match status" value="1"/>
</dbReference>
<dbReference type="InterPro" id="IPR036400">
    <property type="entry name" value="Cyt_B5-like_heme/steroid_sf"/>
</dbReference>
<evidence type="ECO:0000256" key="10">
    <source>
        <dbReference type="SAM" id="Phobius"/>
    </source>
</evidence>
<dbReference type="STRING" id="35608.A0A2U1LGK4"/>
<evidence type="ECO:0000256" key="3">
    <source>
        <dbReference type="ARBA" id="ARBA00022665"/>
    </source>
</evidence>
<dbReference type="AlphaFoldDB" id="A0A2U1LGK4"/>
<feature type="region of interest" description="Disordered" evidence="9">
    <location>
        <begin position="49"/>
        <end position="69"/>
    </location>
</feature>
<keyword evidence="5 10" id="KW-1133">Transmembrane helix</keyword>
<evidence type="ECO:0000313" key="13">
    <source>
        <dbReference type="Proteomes" id="UP000245207"/>
    </source>
</evidence>
<protein>
    <submittedName>
        <fullName evidence="12">Membrane-associated progesterone binding protein 3</fullName>
    </submittedName>
</protein>
<dbReference type="PANTHER" id="PTHR10281:SF45">
    <property type="entry name" value="MEMBRANE STEROID-BINDING PROTEIN 2"/>
    <property type="match status" value="1"/>
</dbReference>